<dbReference type="PANTHER" id="PTHR45228">
    <property type="entry name" value="CYCLIC DI-GMP PHOSPHODIESTERASE TM_0186-RELATED"/>
    <property type="match status" value="1"/>
</dbReference>
<evidence type="ECO:0000259" key="2">
    <source>
        <dbReference type="PROSITE" id="PS51832"/>
    </source>
</evidence>
<dbReference type="SUPFAM" id="SSF109604">
    <property type="entry name" value="HD-domain/PDEase-like"/>
    <property type="match status" value="1"/>
</dbReference>
<evidence type="ECO:0000256" key="1">
    <source>
        <dbReference type="SAM" id="Phobius"/>
    </source>
</evidence>
<dbReference type="InterPro" id="IPR052020">
    <property type="entry name" value="Cyclic_di-GMP/3'3'-cGAMP_PDE"/>
</dbReference>
<dbReference type="HOGENOM" id="CLU_000445_92_15_5"/>
<dbReference type="STRING" id="342108.amb1211"/>
<evidence type="ECO:0000313" key="4">
    <source>
        <dbReference type="Proteomes" id="UP000007058"/>
    </source>
</evidence>
<dbReference type="SMART" id="SM00471">
    <property type="entry name" value="HDc"/>
    <property type="match status" value="1"/>
</dbReference>
<feature type="transmembrane region" description="Helical" evidence="1">
    <location>
        <begin position="12"/>
        <end position="33"/>
    </location>
</feature>
<dbReference type="GO" id="GO:0008081">
    <property type="term" value="F:phosphoric diester hydrolase activity"/>
    <property type="evidence" value="ECO:0007669"/>
    <property type="project" value="UniProtKB-ARBA"/>
</dbReference>
<feature type="domain" description="HD-GYP" evidence="2">
    <location>
        <begin position="212"/>
        <end position="407"/>
    </location>
</feature>
<gene>
    <name evidence="3" type="ordered locus">amb1211</name>
</gene>
<keyword evidence="1" id="KW-1133">Transmembrane helix</keyword>
<evidence type="ECO:0000313" key="3">
    <source>
        <dbReference type="EMBL" id="BAE50015.1"/>
    </source>
</evidence>
<feature type="transmembrane region" description="Helical" evidence="1">
    <location>
        <begin position="175"/>
        <end position="198"/>
    </location>
</feature>
<dbReference type="InterPro" id="IPR037522">
    <property type="entry name" value="HD_GYP_dom"/>
</dbReference>
<dbReference type="CDD" id="cd00077">
    <property type="entry name" value="HDc"/>
    <property type="match status" value="1"/>
</dbReference>
<dbReference type="Proteomes" id="UP000007058">
    <property type="component" value="Chromosome"/>
</dbReference>
<keyword evidence="1" id="KW-0812">Transmembrane</keyword>
<dbReference type="RefSeq" id="WP_011383623.1">
    <property type="nucleotide sequence ID" value="NC_007626.1"/>
</dbReference>
<dbReference type="PROSITE" id="PS51832">
    <property type="entry name" value="HD_GYP"/>
    <property type="match status" value="1"/>
</dbReference>
<dbReference type="InterPro" id="IPR003607">
    <property type="entry name" value="HD/PDEase_dom"/>
</dbReference>
<dbReference type="Pfam" id="PF13487">
    <property type="entry name" value="HD_5"/>
    <property type="match status" value="1"/>
</dbReference>
<name>Q2W810_PARM1</name>
<dbReference type="AlphaFoldDB" id="Q2W810"/>
<dbReference type="OrthoDB" id="9176789at2"/>
<proteinExistence type="predicted"/>
<dbReference type="EMBL" id="AP007255">
    <property type="protein sequence ID" value="BAE50015.1"/>
    <property type="molecule type" value="Genomic_DNA"/>
</dbReference>
<keyword evidence="1" id="KW-0472">Membrane</keyword>
<dbReference type="KEGG" id="mag:amb1211"/>
<organism evidence="3 4">
    <name type="scientific">Paramagnetospirillum magneticum (strain ATCC 700264 / AMB-1)</name>
    <name type="common">Magnetospirillum magneticum</name>
    <dbReference type="NCBI Taxonomy" id="342108"/>
    <lineage>
        <taxon>Bacteria</taxon>
        <taxon>Pseudomonadati</taxon>
        <taxon>Pseudomonadota</taxon>
        <taxon>Alphaproteobacteria</taxon>
        <taxon>Rhodospirillales</taxon>
        <taxon>Magnetospirillaceae</taxon>
        <taxon>Paramagnetospirillum</taxon>
    </lineage>
</organism>
<accession>Q2W810</accession>
<protein>
    <submittedName>
        <fullName evidence="3">Response regulator</fullName>
    </submittedName>
</protein>
<reference evidence="3 4" key="1">
    <citation type="journal article" date="2005" name="DNA Res.">
        <title>Complete genome sequence of the facultative anaerobic magnetotactic bacterium Magnetospirillum sp. strain AMB-1.</title>
        <authorList>
            <person name="Matsunaga T."/>
            <person name="Okamura Y."/>
            <person name="Fukuda Y."/>
            <person name="Wahyudi A.T."/>
            <person name="Murase Y."/>
            <person name="Takeyama H."/>
        </authorList>
    </citation>
    <scope>NUCLEOTIDE SEQUENCE [LARGE SCALE GENOMIC DNA]</scope>
    <source>
        <strain evidence="4">ATCC 700264 / AMB-1</strain>
    </source>
</reference>
<sequence length="428" mass="46720">MPAEASLNRQLALRLGVGGLAIAIILGAATFIYEMRRIDAPFVEEAVEQARTLSTQLPPRLDSTTRTEVKARLSAFLKERRGAADHFAGAEIYTAEKTALAEAMAEDNGMLAQAVDRSRHVFPEPGETWYTKHIVGGELYLLVLTGLTAPDNSRLGYFEGVYHVSRIRVAGASRAGLRTSILVILSVLATSGLLFPVIKRLNRSLVERSRSLLHANLGAIEMLGNAIAKRDSDTSSHNYRVTLYALRLAEALRLDAAHIRSLLKGAFLHDVGKLAIPDAILLKPGKLDDAEFAIMKTHITHGLDLVQRFAWLKDAAAVVGHHHEKYDGSGYMAGLAGDQIPLAARIFAIADVFDALTSKRPYKEAFPVAQATAIMAAGRGSHFDPALLGLFFSMAGDLYGEFGGREDDGLKHTLRVRTLHYFEEALER</sequence>
<dbReference type="Gene3D" id="1.10.3210.10">
    <property type="entry name" value="Hypothetical protein af1432"/>
    <property type="match status" value="1"/>
</dbReference>
<keyword evidence="4" id="KW-1185">Reference proteome</keyword>